<dbReference type="AlphaFoldDB" id="A0AA35M0Z5"/>
<evidence type="ECO:0000313" key="3">
    <source>
        <dbReference type="Proteomes" id="UP001160390"/>
    </source>
</evidence>
<keyword evidence="3" id="KW-1185">Reference proteome</keyword>
<dbReference type="EMBL" id="CABFNP030000832">
    <property type="protein sequence ID" value="CAI6088480.1"/>
    <property type="molecule type" value="Genomic_DNA"/>
</dbReference>
<feature type="chain" id="PRO_5041441352" evidence="1">
    <location>
        <begin position="20"/>
        <end position="68"/>
    </location>
</feature>
<keyword evidence="1" id="KW-0732">Signal</keyword>
<sequence>MLFAPVITLLFSALPAAAPVTEEDASLKTRQEAECRCPEGYWVWRDYNRGKWGKDACRNDDGRIISRL</sequence>
<gene>
    <name evidence="2" type="ORF">CCHLO57077_00016938</name>
</gene>
<name>A0AA35M0Z5_9HYPO</name>
<feature type="signal peptide" evidence="1">
    <location>
        <begin position="1"/>
        <end position="19"/>
    </location>
</feature>
<evidence type="ECO:0000256" key="1">
    <source>
        <dbReference type="SAM" id="SignalP"/>
    </source>
</evidence>
<organism evidence="2 3">
    <name type="scientific">Clonostachys chloroleuca</name>
    <dbReference type="NCBI Taxonomy" id="1926264"/>
    <lineage>
        <taxon>Eukaryota</taxon>
        <taxon>Fungi</taxon>
        <taxon>Dikarya</taxon>
        <taxon>Ascomycota</taxon>
        <taxon>Pezizomycotina</taxon>
        <taxon>Sordariomycetes</taxon>
        <taxon>Hypocreomycetidae</taxon>
        <taxon>Hypocreales</taxon>
        <taxon>Bionectriaceae</taxon>
        <taxon>Clonostachys</taxon>
    </lineage>
</organism>
<protein>
    <submittedName>
        <fullName evidence="2">Uncharacterized protein</fullName>
    </submittedName>
</protein>
<reference evidence="2" key="1">
    <citation type="submission" date="2023-01" db="EMBL/GenBank/DDBJ databases">
        <authorList>
            <person name="Piombo E."/>
        </authorList>
    </citation>
    <scope>NUCLEOTIDE SEQUENCE</scope>
</reference>
<proteinExistence type="predicted"/>
<comment type="caution">
    <text evidence="2">The sequence shown here is derived from an EMBL/GenBank/DDBJ whole genome shotgun (WGS) entry which is preliminary data.</text>
</comment>
<evidence type="ECO:0000313" key="2">
    <source>
        <dbReference type="EMBL" id="CAI6088480.1"/>
    </source>
</evidence>
<dbReference type="Proteomes" id="UP001160390">
    <property type="component" value="Unassembled WGS sequence"/>
</dbReference>
<accession>A0AA35M0Z5</accession>